<dbReference type="PANTHER" id="PTHR19303:SF59">
    <property type="entry name" value="HTH CENPB-TYPE DOMAIN-CONTAINING PROTEIN"/>
    <property type="match status" value="1"/>
</dbReference>
<evidence type="ECO:0000313" key="3">
    <source>
        <dbReference type="Proteomes" id="UP000558488"/>
    </source>
</evidence>
<dbReference type="GO" id="GO:0003677">
    <property type="term" value="F:DNA binding"/>
    <property type="evidence" value="ECO:0007669"/>
    <property type="project" value="TreeGrafter"/>
</dbReference>
<dbReference type="PANTHER" id="PTHR19303">
    <property type="entry name" value="TRANSPOSON"/>
    <property type="match status" value="1"/>
</dbReference>
<organism evidence="2 3">
    <name type="scientific">Pipistrellus kuhlii</name>
    <name type="common">Kuhl's pipistrelle</name>
    <dbReference type="NCBI Taxonomy" id="59472"/>
    <lineage>
        <taxon>Eukaryota</taxon>
        <taxon>Metazoa</taxon>
        <taxon>Chordata</taxon>
        <taxon>Craniata</taxon>
        <taxon>Vertebrata</taxon>
        <taxon>Euteleostomi</taxon>
        <taxon>Mammalia</taxon>
        <taxon>Eutheria</taxon>
        <taxon>Laurasiatheria</taxon>
        <taxon>Chiroptera</taxon>
        <taxon>Yangochiroptera</taxon>
        <taxon>Vespertilionidae</taxon>
        <taxon>Pipistrellus</taxon>
    </lineage>
</organism>
<sequence length="184" mass="21025">MPPVNSSDLSDTVRGEYLHDSTSGYIQPMGQGVASSFKAHYLRRTFELMLEAADGEATATIGEFWRNYSILDAVDNIAVAWEALRPATMNSVWKKIWPQCVQFQNFSQADYIAQLQKPHCDPCQDSVLQSLWKLTEIGKYSHRRMLSLMRSWCSWNRSQQERRRVETTCSASVNHRTLGSPLTC</sequence>
<name>A0A7J7RL74_PIPKU</name>
<dbReference type="GO" id="GO:0005634">
    <property type="term" value="C:nucleus"/>
    <property type="evidence" value="ECO:0007669"/>
    <property type="project" value="TreeGrafter"/>
</dbReference>
<evidence type="ECO:0000259" key="1">
    <source>
        <dbReference type="Pfam" id="PF03184"/>
    </source>
</evidence>
<evidence type="ECO:0000313" key="2">
    <source>
        <dbReference type="EMBL" id="KAF6276902.1"/>
    </source>
</evidence>
<comment type="caution">
    <text evidence="2">The sequence shown here is derived from an EMBL/GenBank/DDBJ whole genome shotgun (WGS) entry which is preliminary data.</text>
</comment>
<dbReference type="AlphaFoldDB" id="A0A7J7RL74"/>
<gene>
    <name evidence="2" type="ORF">mPipKuh1_010518</name>
</gene>
<dbReference type="EMBL" id="JACAGB010000070">
    <property type="protein sequence ID" value="KAF6276902.1"/>
    <property type="molecule type" value="Genomic_DNA"/>
</dbReference>
<feature type="domain" description="DDE-1" evidence="1">
    <location>
        <begin position="17"/>
        <end position="93"/>
    </location>
</feature>
<dbReference type="InterPro" id="IPR004875">
    <property type="entry name" value="DDE_SF_endonuclease_dom"/>
</dbReference>
<reference evidence="2 3" key="1">
    <citation type="journal article" date="2020" name="Nature">
        <title>Six reference-quality genomes reveal evolution of bat adaptations.</title>
        <authorList>
            <person name="Jebb D."/>
            <person name="Huang Z."/>
            <person name="Pippel M."/>
            <person name="Hughes G.M."/>
            <person name="Lavrichenko K."/>
            <person name="Devanna P."/>
            <person name="Winkler S."/>
            <person name="Jermiin L.S."/>
            <person name="Skirmuntt E.C."/>
            <person name="Katzourakis A."/>
            <person name="Burkitt-Gray L."/>
            <person name="Ray D.A."/>
            <person name="Sullivan K.A.M."/>
            <person name="Roscito J.G."/>
            <person name="Kirilenko B.M."/>
            <person name="Davalos L.M."/>
            <person name="Corthals A.P."/>
            <person name="Power M.L."/>
            <person name="Jones G."/>
            <person name="Ransome R.D."/>
            <person name="Dechmann D.K.N."/>
            <person name="Locatelli A.G."/>
            <person name="Puechmaille S.J."/>
            <person name="Fedrigo O."/>
            <person name="Jarvis E.D."/>
            <person name="Hiller M."/>
            <person name="Vernes S.C."/>
            <person name="Myers E.W."/>
            <person name="Teeling E.C."/>
        </authorList>
    </citation>
    <scope>NUCLEOTIDE SEQUENCE [LARGE SCALE GENOMIC DNA]</scope>
    <source>
        <strain evidence="2">MPipKuh1</strain>
        <tissue evidence="2">Flight muscle</tissue>
    </source>
</reference>
<protein>
    <recommendedName>
        <fullName evidence="1">DDE-1 domain-containing protein</fullName>
    </recommendedName>
</protein>
<dbReference type="Proteomes" id="UP000558488">
    <property type="component" value="Unassembled WGS sequence"/>
</dbReference>
<dbReference type="InterPro" id="IPR050863">
    <property type="entry name" value="CenT-Element_Derived"/>
</dbReference>
<dbReference type="Pfam" id="PF03184">
    <property type="entry name" value="DDE_1"/>
    <property type="match status" value="1"/>
</dbReference>
<accession>A0A7J7RL74</accession>
<proteinExistence type="predicted"/>
<keyword evidence="3" id="KW-1185">Reference proteome</keyword>